<keyword evidence="2" id="KW-0812">Transmembrane</keyword>
<accession>A0ABY8XXF6</accession>
<evidence type="ECO:0000256" key="2">
    <source>
        <dbReference type="SAM" id="Phobius"/>
    </source>
</evidence>
<dbReference type="EMBL" id="CP127173">
    <property type="protein sequence ID" value="WIV60399.1"/>
    <property type="molecule type" value="Genomic_DNA"/>
</dbReference>
<keyword evidence="2" id="KW-0472">Membrane</keyword>
<reference evidence="3 4" key="1">
    <citation type="submission" date="2023-06" db="EMBL/GenBank/DDBJ databases">
        <authorList>
            <person name="Oyuntsetseg B."/>
            <person name="Kim S.B."/>
        </authorList>
    </citation>
    <scope>NUCLEOTIDE SEQUENCE [LARGE SCALE GENOMIC DNA]</scope>
    <source>
        <strain evidence="3 4">2-2</strain>
    </source>
</reference>
<protein>
    <submittedName>
        <fullName evidence="3">Uncharacterized protein</fullName>
    </submittedName>
</protein>
<keyword evidence="2" id="KW-1133">Transmembrane helix</keyword>
<organism evidence="3 4">
    <name type="scientific">Amycolatopsis nalaikhensis</name>
    <dbReference type="NCBI Taxonomy" id="715472"/>
    <lineage>
        <taxon>Bacteria</taxon>
        <taxon>Bacillati</taxon>
        <taxon>Actinomycetota</taxon>
        <taxon>Actinomycetes</taxon>
        <taxon>Pseudonocardiales</taxon>
        <taxon>Pseudonocardiaceae</taxon>
        <taxon>Amycolatopsis</taxon>
    </lineage>
</organism>
<feature type="region of interest" description="Disordered" evidence="1">
    <location>
        <begin position="1"/>
        <end position="28"/>
    </location>
</feature>
<name>A0ABY8XXF6_9PSEU</name>
<feature type="transmembrane region" description="Helical" evidence="2">
    <location>
        <begin position="42"/>
        <end position="65"/>
    </location>
</feature>
<proteinExistence type="predicted"/>
<dbReference type="RefSeq" id="WP_285457974.1">
    <property type="nucleotide sequence ID" value="NZ_CP127173.1"/>
</dbReference>
<gene>
    <name evidence="3" type="ORF">QP939_18185</name>
</gene>
<evidence type="ECO:0000256" key="1">
    <source>
        <dbReference type="SAM" id="MobiDB-lite"/>
    </source>
</evidence>
<evidence type="ECO:0000313" key="4">
    <source>
        <dbReference type="Proteomes" id="UP001227101"/>
    </source>
</evidence>
<dbReference type="Proteomes" id="UP001227101">
    <property type="component" value="Chromosome"/>
</dbReference>
<keyword evidence="4" id="KW-1185">Reference proteome</keyword>
<sequence>MTTPPFDDNPFRTPDYAAPSSMPPAPGQQQAIPHWFTVKVRITLFACVVAALGLGALAALGVAAIPSTGTPSNGDCLYLTRESGDRIAYHSVGCGSDKATYKVENAYRGTIACASGDYVRFQAMSGAASGRTLCLALNVRTGDCLRDVDDQTTIAKVSCADPAAKERAEVFSGYRDDDTCEDADEVLSYPGPPRRTVCLAPPGENI</sequence>
<evidence type="ECO:0000313" key="3">
    <source>
        <dbReference type="EMBL" id="WIV60399.1"/>
    </source>
</evidence>